<dbReference type="InterPro" id="IPR003723">
    <property type="entry name" value="Precorrin-6x_reduct"/>
</dbReference>
<dbReference type="Proteomes" id="UP000321230">
    <property type="component" value="Unassembled WGS sequence"/>
</dbReference>
<dbReference type="EMBL" id="BJUZ01000001">
    <property type="protein sequence ID" value="GEK92974.1"/>
    <property type="molecule type" value="Genomic_DNA"/>
</dbReference>
<dbReference type="GO" id="GO:0009236">
    <property type="term" value="P:cobalamin biosynthetic process"/>
    <property type="evidence" value="ECO:0007669"/>
    <property type="project" value="UniProtKB-UniPathway"/>
</dbReference>
<sequence>MSGSGGEMENMRVLILGGTSEASALGRMLTSAPELAPTFCLAGVTQAPVLPEVKVRIGGFGGVDGLRAYLRHNAIRAVVDATHPFAARMSHNAAMACEMQNVPLLRIERPEWKPEPGDQWVTVSDIKTAAHAIGRKPRNVFLTTGRKDLEPFREVTHHHYILRSIDRPDPTLLPQHVTLVLARPPFEVEDEIALMQHHAIDIVVTKNAGADATCAKLFAARALGLPVIMIQRPLLPPSLHAETAREALDWLQAVRHASTLRDV</sequence>
<comment type="pathway">
    <text evidence="1">Cofactor biosynthesis; adenosylcobalamin biosynthesis.</text>
</comment>
<dbReference type="GO" id="GO:0016994">
    <property type="term" value="F:precorrin-6A reductase activity"/>
    <property type="evidence" value="ECO:0007669"/>
    <property type="project" value="InterPro"/>
</dbReference>
<evidence type="ECO:0000256" key="3">
    <source>
        <dbReference type="ARBA" id="ARBA00023002"/>
    </source>
</evidence>
<evidence type="ECO:0000256" key="1">
    <source>
        <dbReference type="ARBA" id="ARBA00004953"/>
    </source>
</evidence>
<protein>
    <submittedName>
        <fullName evidence="4">Precorrin-6A reductase</fullName>
    </submittedName>
</protein>
<dbReference type="UniPathway" id="UPA00148"/>
<comment type="caution">
    <text evidence="4">The sequence shown here is derived from an EMBL/GenBank/DDBJ whole genome shotgun (WGS) entry which is preliminary data.</text>
</comment>
<accession>A0A511AXR2</accession>
<dbReference type="PANTHER" id="PTHR36925:SF1">
    <property type="entry name" value="COBALT-PRECORRIN-6A REDUCTASE"/>
    <property type="match status" value="1"/>
</dbReference>
<dbReference type="NCBIfam" id="TIGR00715">
    <property type="entry name" value="precor6x_red"/>
    <property type="match status" value="1"/>
</dbReference>
<name>A0A511AXR2_9PROT</name>
<evidence type="ECO:0000256" key="2">
    <source>
        <dbReference type="ARBA" id="ARBA00022573"/>
    </source>
</evidence>
<dbReference type="PROSITE" id="PS51014">
    <property type="entry name" value="COBK_CBIJ"/>
    <property type="match status" value="1"/>
</dbReference>
<dbReference type="AlphaFoldDB" id="A0A511AXR2"/>
<evidence type="ECO:0000313" key="5">
    <source>
        <dbReference type="Proteomes" id="UP000321230"/>
    </source>
</evidence>
<proteinExistence type="predicted"/>
<reference evidence="4 5" key="1">
    <citation type="submission" date="2019-07" db="EMBL/GenBank/DDBJ databases">
        <title>Whole genome shotgun sequence of Gluconobacter wancherniae NBRC 103581.</title>
        <authorList>
            <person name="Hosoyama A."/>
            <person name="Uohara A."/>
            <person name="Ohji S."/>
            <person name="Ichikawa N."/>
        </authorList>
    </citation>
    <scope>NUCLEOTIDE SEQUENCE [LARGE SCALE GENOMIC DNA]</scope>
    <source>
        <strain evidence="4 5">NBRC 103581</strain>
    </source>
</reference>
<evidence type="ECO:0000313" key="4">
    <source>
        <dbReference type="EMBL" id="GEK92974.1"/>
    </source>
</evidence>
<gene>
    <name evidence="4" type="primary">cobK</name>
    <name evidence="4" type="ORF">GWA01_07440</name>
</gene>
<dbReference type="Pfam" id="PF02571">
    <property type="entry name" value="CbiJ"/>
    <property type="match status" value="1"/>
</dbReference>
<dbReference type="NCBIfam" id="NF005968">
    <property type="entry name" value="PRK08057.1-2"/>
    <property type="match status" value="1"/>
</dbReference>
<organism evidence="4 5">
    <name type="scientific">Gluconobacter wancherniae NBRC 103581</name>
    <dbReference type="NCBI Taxonomy" id="656744"/>
    <lineage>
        <taxon>Bacteria</taxon>
        <taxon>Pseudomonadati</taxon>
        <taxon>Pseudomonadota</taxon>
        <taxon>Alphaproteobacteria</taxon>
        <taxon>Acetobacterales</taxon>
        <taxon>Acetobacteraceae</taxon>
        <taxon>Gluconobacter</taxon>
    </lineage>
</organism>
<dbReference type="PANTHER" id="PTHR36925">
    <property type="entry name" value="COBALT-PRECORRIN-6A REDUCTASE"/>
    <property type="match status" value="1"/>
</dbReference>
<keyword evidence="3" id="KW-0560">Oxidoreductase</keyword>
<keyword evidence="2" id="KW-0169">Cobalamin biosynthesis</keyword>
<keyword evidence="5" id="KW-1185">Reference proteome</keyword>